<feature type="domain" description="PDZ" evidence="5">
    <location>
        <begin position="214"/>
        <end position="293"/>
    </location>
</feature>
<dbReference type="SMART" id="SM00245">
    <property type="entry name" value="TSPc"/>
    <property type="match status" value="1"/>
</dbReference>
<dbReference type="Proteomes" id="UP001301350">
    <property type="component" value="Unassembled WGS sequence"/>
</dbReference>
<dbReference type="CDD" id="cd07560">
    <property type="entry name" value="Peptidase_S41_CPP"/>
    <property type="match status" value="1"/>
</dbReference>
<comment type="caution">
    <text evidence="7">The sequence shown here is derived from an EMBL/GenBank/DDBJ whole genome shotgun (WGS) entry which is preliminary data.</text>
</comment>
<feature type="domain" description="Tail specific protease" evidence="6">
    <location>
        <begin position="315"/>
        <end position="527"/>
    </location>
</feature>
<dbReference type="EMBL" id="JANCYW010000008">
    <property type="protein sequence ID" value="KAK4536500.1"/>
    <property type="molecule type" value="Genomic_DNA"/>
</dbReference>
<dbReference type="GO" id="GO:0008236">
    <property type="term" value="F:serine-type peptidase activity"/>
    <property type="evidence" value="ECO:0007669"/>
    <property type="project" value="UniProtKB-KW"/>
</dbReference>
<evidence type="ECO:0000256" key="2">
    <source>
        <dbReference type="ARBA" id="ARBA00022670"/>
    </source>
</evidence>
<dbReference type="Pfam" id="PF03572">
    <property type="entry name" value="Peptidase_S41"/>
    <property type="match status" value="1"/>
</dbReference>
<accession>A0AAV9IWK4</accession>
<reference evidence="7 8" key="1">
    <citation type="submission" date="2022-07" db="EMBL/GenBank/DDBJ databases">
        <title>Genome-wide signatures of adaptation to extreme environments.</title>
        <authorList>
            <person name="Cho C.H."/>
            <person name="Yoon H.S."/>
        </authorList>
    </citation>
    <scope>NUCLEOTIDE SEQUENCE [LARGE SCALE GENOMIC DNA]</scope>
    <source>
        <strain evidence="7 8">DBV 063 E5</strain>
    </source>
</reference>
<dbReference type="Gene3D" id="3.30.750.44">
    <property type="match status" value="1"/>
</dbReference>
<dbReference type="SMART" id="SM00228">
    <property type="entry name" value="PDZ"/>
    <property type="match status" value="1"/>
</dbReference>
<dbReference type="InterPro" id="IPR041489">
    <property type="entry name" value="PDZ_6"/>
</dbReference>
<dbReference type="Pfam" id="PF17820">
    <property type="entry name" value="PDZ_6"/>
    <property type="match status" value="1"/>
</dbReference>
<sequence>MQVRAPPHIDFDVFCGSAGERRRQMAFVVPGIHTGKPTRRSPSSAPQCCTLVRSNCHRRQHIGRRRGSPLQHPPLLLSLPSHGLMAVNSLLTAVALIFGIASAHVTFPLSTALAVEVVSPAEDAVANWALWNEAIDTIVTAYYDPTGGMHSLTREQIRRYQRAPPPGFSLATRARTYDAIRALVSELGDEYSRFLSPAEYDAELHPLRQARRLSGIGILFESPLQRLGTHRVMAPIPESPAEAAGVNPGDELVQIDEWNLEDTERIPITTDEALALLRGPPGTHVRIAVRRPRPFGIITTAAVAGQPASASNTATETVRWELTRRPLRVLPAVYTVLHSVGDRPPVGYVRVHAFNDAATQTLAEALREFAAVGVQHAVLDLRNCLGGVFQEAMVMASFFFADGQVKLVSTLDAQGNERVHRVQDQWDGWPEWALQPQQRRRSLPYAGRLAVLVNRGSASSSEVLAVALHDNQRARLIGTWTFGKGRVQRYFPLQDSSALVLTIGEYLSPQRNHIRAGQGVPADEFCAAAPTPFRTLREWDGKAEVLDSCLQRALQRLCEGST</sequence>
<keyword evidence="8" id="KW-1185">Reference proteome</keyword>
<keyword evidence="3" id="KW-0378">Hydrolase</keyword>
<gene>
    <name evidence="7" type="ORF">CDCA_CDCA08G2525</name>
</gene>
<dbReference type="PANTHER" id="PTHR32060:SF28">
    <property type="entry name" value="PEPTIDASE S41 FAMILY PROTEIN"/>
    <property type="match status" value="1"/>
</dbReference>
<name>A0AAV9IWK4_CYACA</name>
<evidence type="ECO:0000256" key="1">
    <source>
        <dbReference type="ARBA" id="ARBA00009179"/>
    </source>
</evidence>
<dbReference type="SUPFAM" id="SSF52096">
    <property type="entry name" value="ClpP/crotonase"/>
    <property type="match status" value="1"/>
</dbReference>
<dbReference type="InterPro" id="IPR029045">
    <property type="entry name" value="ClpP/crotonase-like_dom_sf"/>
</dbReference>
<keyword evidence="2" id="KW-0645">Protease</keyword>
<dbReference type="Gene3D" id="3.90.226.10">
    <property type="entry name" value="2-enoyl-CoA Hydratase, Chain A, domain 1"/>
    <property type="match status" value="1"/>
</dbReference>
<dbReference type="Gene3D" id="2.30.42.10">
    <property type="match status" value="1"/>
</dbReference>
<dbReference type="GO" id="GO:0004175">
    <property type="term" value="F:endopeptidase activity"/>
    <property type="evidence" value="ECO:0007669"/>
    <property type="project" value="TreeGrafter"/>
</dbReference>
<dbReference type="InterPro" id="IPR004447">
    <property type="entry name" value="Peptidase_S41A"/>
</dbReference>
<evidence type="ECO:0000256" key="4">
    <source>
        <dbReference type="ARBA" id="ARBA00022825"/>
    </source>
</evidence>
<evidence type="ECO:0000313" key="8">
    <source>
        <dbReference type="Proteomes" id="UP001301350"/>
    </source>
</evidence>
<evidence type="ECO:0000256" key="3">
    <source>
        <dbReference type="ARBA" id="ARBA00022801"/>
    </source>
</evidence>
<dbReference type="InterPro" id="IPR036034">
    <property type="entry name" value="PDZ_sf"/>
</dbReference>
<evidence type="ECO:0000313" key="7">
    <source>
        <dbReference type="EMBL" id="KAK4536500.1"/>
    </source>
</evidence>
<evidence type="ECO:0008006" key="9">
    <source>
        <dbReference type="Google" id="ProtNLM"/>
    </source>
</evidence>
<dbReference type="InterPro" id="IPR005151">
    <property type="entry name" value="Tail-specific_protease"/>
</dbReference>
<evidence type="ECO:0000259" key="6">
    <source>
        <dbReference type="SMART" id="SM00245"/>
    </source>
</evidence>
<dbReference type="PANTHER" id="PTHR32060">
    <property type="entry name" value="TAIL-SPECIFIC PROTEASE"/>
    <property type="match status" value="1"/>
</dbReference>
<comment type="similarity">
    <text evidence="1">Belongs to the peptidase S41A family.</text>
</comment>
<dbReference type="SUPFAM" id="SSF50156">
    <property type="entry name" value="PDZ domain-like"/>
    <property type="match status" value="1"/>
</dbReference>
<organism evidence="7 8">
    <name type="scientific">Cyanidium caldarium</name>
    <name type="common">Red alga</name>
    <dbReference type="NCBI Taxonomy" id="2771"/>
    <lineage>
        <taxon>Eukaryota</taxon>
        <taxon>Rhodophyta</taxon>
        <taxon>Bangiophyceae</taxon>
        <taxon>Cyanidiales</taxon>
        <taxon>Cyanidiaceae</taxon>
        <taxon>Cyanidium</taxon>
    </lineage>
</organism>
<dbReference type="InterPro" id="IPR001478">
    <property type="entry name" value="PDZ"/>
</dbReference>
<keyword evidence="4" id="KW-0720">Serine protease</keyword>
<protein>
    <recommendedName>
        <fullName evidence="9">PDZ domain-containing protein</fullName>
    </recommendedName>
</protein>
<evidence type="ECO:0000259" key="5">
    <source>
        <dbReference type="SMART" id="SM00228"/>
    </source>
</evidence>
<dbReference type="GO" id="GO:0006508">
    <property type="term" value="P:proteolysis"/>
    <property type="evidence" value="ECO:0007669"/>
    <property type="project" value="UniProtKB-KW"/>
</dbReference>
<proteinExistence type="inferred from homology"/>
<dbReference type="CDD" id="cd06782">
    <property type="entry name" value="cpPDZ_CPP-like"/>
    <property type="match status" value="1"/>
</dbReference>
<dbReference type="AlphaFoldDB" id="A0AAV9IWK4"/>